<name>A0A8X7Q3K3_BRACI</name>
<proteinExistence type="predicted"/>
<keyword evidence="2" id="KW-1185">Reference proteome</keyword>
<reference evidence="1 2" key="1">
    <citation type="submission" date="2020-02" db="EMBL/GenBank/DDBJ databases">
        <authorList>
            <person name="Ma Q."/>
            <person name="Huang Y."/>
            <person name="Song X."/>
            <person name="Pei D."/>
        </authorList>
    </citation>
    <scope>NUCLEOTIDE SEQUENCE [LARGE SCALE GENOMIC DNA]</scope>
    <source>
        <strain evidence="1">Sxm20200214</strain>
        <tissue evidence="1">Leaf</tissue>
    </source>
</reference>
<protein>
    <submittedName>
        <fullName evidence="1">Uncharacterized protein</fullName>
    </submittedName>
</protein>
<comment type="caution">
    <text evidence="1">The sequence shown here is derived from an EMBL/GenBank/DDBJ whole genome shotgun (WGS) entry which is preliminary data.</text>
</comment>
<dbReference type="Proteomes" id="UP000886595">
    <property type="component" value="Unassembled WGS sequence"/>
</dbReference>
<evidence type="ECO:0000313" key="2">
    <source>
        <dbReference type="Proteomes" id="UP000886595"/>
    </source>
</evidence>
<evidence type="ECO:0000313" key="1">
    <source>
        <dbReference type="EMBL" id="KAG2261865.1"/>
    </source>
</evidence>
<dbReference type="AlphaFoldDB" id="A0A8X7Q3K3"/>
<gene>
    <name evidence="1" type="ORF">Bca52824_068944</name>
</gene>
<sequence length="253" mass="29270">MTVSRRNINSIFSKRCSFVVDASDHQSKSERVKNLKHQLPSHFASVSKTTISDDLRNCWREGVVTFEKTSLFSYIKTTFINSDTRLTTFIVVVVNTTLNMNNHELATFTGVFIHLFSCSTSCERICRYSKNHMYCHVQMISNEAYGLHECEEEFRGSIEPHDIFTRGKEYADRKILESVISYAHDFPGQPILLVIADRDFRISITTPSCQRFEVVFGMFQQWPSYPMPIGFGNRCKEDMLSIRIELTDIVKFV</sequence>
<dbReference type="EMBL" id="JAAMPC010000014">
    <property type="protein sequence ID" value="KAG2261865.1"/>
    <property type="molecule type" value="Genomic_DNA"/>
</dbReference>
<accession>A0A8X7Q3K3</accession>
<organism evidence="1 2">
    <name type="scientific">Brassica carinata</name>
    <name type="common">Ethiopian mustard</name>
    <name type="synonym">Abyssinian cabbage</name>
    <dbReference type="NCBI Taxonomy" id="52824"/>
    <lineage>
        <taxon>Eukaryota</taxon>
        <taxon>Viridiplantae</taxon>
        <taxon>Streptophyta</taxon>
        <taxon>Embryophyta</taxon>
        <taxon>Tracheophyta</taxon>
        <taxon>Spermatophyta</taxon>
        <taxon>Magnoliopsida</taxon>
        <taxon>eudicotyledons</taxon>
        <taxon>Gunneridae</taxon>
        <taxon>Pentapetalae</taxon>
        <taxon>rosids</taxon>
        <taxon>malvids</taxon>
        <taxon>Brassicales</taxon>
        <taxon>Brassicaceae</taxon>
        <taxon>Brassiceae</taxon>
        <taxon>Brassica</taxon>
    </lineage>
</organism>